<dbReference type="EMBL" id="CAXAMN010002647">
    <property type="protein sequence ID" value="CAK9000590.1"/>
    <property type="molecule type" value="Genomic_DNA"/>
</dbReference>
<feature type="transmembrane region" description="Helical" evidence="5">
    <location>
        <begin position="320"/>
        <end position="338"/>
    </location>
</feature>
<dbReference type="InterPro" id="IPR037185">
    <property type="entry name" value="EmrE-like"/>
</dbReference>
<reference evidence="6 7" key="1">
    <citation type="submission" date="2024-02" db="EMBL/GenBank/DDBJ databases">
        <authorList>
            <person name="Chen Y."/>
            <person name="Shah S."/>
            <person name="Dougan E. K."/>
            <person name="Thang M."/>
            <person name="Chan C."/>
        </authorList>
    </citation>
    <scope>NUCLEOTIDE SEQUENCE [LARGE SCALE GENOMIC DNA]</scope>
</reference>
<sequence>MEFMEHCKLDNRREGSDIHAPHATFSWATQMLRSVLGVFLFCVGSFCYALLGILSQLSKSPDGSYAYSLPSVVLLAEITKLVISFCLLTARMGGVYQALQDVLRTSPKSWLAFAFPSALYSLNNNLDMLNNQHMDPATEQVLVQAKILTTGLVWWWVFGREMGFRKWCGLLLLFLGAVSAGWPSDSTLGKRMHIDSFGVVLVILYVWVSASAGVYNEWLYKGIGKDDNIHTCNIRIYVIGSAVNLAAHLSHKPVMSSLFSLTEGYNQYCWALVVTYSLMGLLLAQVMKFFDSIVKLFISGSSMYVSAVLSGMIFGYTPTWNFLAGMALVTFAMVLYNLEHIKLFLTKPKEQ</sequence>
<feature type="transmembrane region" description="Helical" evidence="5">
    <location>
        <begin position="296"/>
        <end position="314"/>
    </location>
</feature>
<proteinExistence type="predicted"/>
<keyword evidence="4 5" id="KW-0472">Membrane</keyword>
<accession>A0ABP0IDB6</accession>
<feature type="transmembrane region" description="Helical" evidence="5">
    <location>
        <begin position="35"/>
        <end position="54"/>
    </location>
</feature>
<dbReference type="InterPro" id="IPR007271">
    <property type="entry name" value="Nuc_sug_transpt"/>
</dbReference>
<comment type="subcellular location">
    <subcellularLocation>
        <location evidence="1">Membrane</location>
        <topology evidence="1">Multi-pass membrane protein</topology>
    </subcellularLocation>
</comment>
<evidence type="ECO:0000256" key="5">
    <source>
        <dbReference type="SAM" id="Phobius"/>
    </source>
</evidence>
<dbReference type="Pfam" id="PF04142">
    <property type="entry name" value="Nuc_sug_transp"/>
    <property type="match status" value="1"/>
</dbReference>
<comment type="caution">
    <text evidence="6">The sequence shown here is derived from an EMBL/GenBank/DDBJ whole genome shotgun (WGS) entry which is preliminary data.</text>
</comment>
<feature type="transmembrane region" description="Helical" evidence="5">
    <location>
        <begin position="110"/>
        <end position="129"/>
    </location>
</feature>
<feature type="transmembrane region" description="Helical" evidence="5">
    <location>
        <begin position="66"/>
        <end position="90"/>
    </location>
</feature>
<feature type="transmembrane region" description="Helical" evidence="5">
    <location>
        <begin position="194"/>
        <end position="215"/>
    </location>
</feature>
<evidence type="ECO:0000256" key="3">
    <source>
        <dbReference type="ARBA" id="ARBA00022989"/>
    </source>
</evidence>
<evidence type="ECO:0000256" key="2">
    <source>
        <dbReference type="ARBA" id="ARBA00022692"/>
    </source>
</evidence>
<name>A0ABP0IDB6_9DINO</name>
<dbReference type="SUPFAM" id="SSF103481">
    <property type="entry name" value="Multidrug resistance efflux transporter EmrE"/>
    <property type="match status" value="1"/>
</dbReference>
<feature type="transmembrane region" description="Helical" evidence="5">
    <location>
        <begin position="164"/>
        <end position="182"/>
    </location>
</feature>
<evidence type="ECO:0000313" key="6">
    <source>
        <dbReference type="EMBL" id="CAK9000590.1"/>
    </source>
</evidence>
<evidence type="ECO:0000256" key="1">
    <source>
        <dbReference type="ARBA" id="ARBA00004141"/>
    </source>
</evidence>
<feature type="transmembrane region" description="Helical" evidence="5">
    <location>
        <begin position="265"/>
        <end position="284"/>
    </location>
</feature>
<dbReference type="Proteomes" id="UP001642484">
    <property type="component" value="Unassembled WGS sequence"/>
</dbReference>
<dbReference type="PANTHER" id="PTHR10231">
    <property type="entry name" value="NUCLEOTIDE-SUGAR TRANSMEMBRANE TRANSPORTER"/>
    <property type="match status" value="1"/>
</dbReference>
<protein>
    <submittedName>
        <fullName evidence="6">Uncharacterized protein</fullName>
    </submittedName>
</protein>
<keyword evidence="2 5" id="KW-0812">Transmembrane</keyword>
<gene>
    <name evidence="6" type="ORF">CCMP2556_LOCUS6121</name>
</gene>
<evidence type="ECO:0000313" key="7">
    <source>
        <dbReference type="Proteomes" id="UP001642484"/>
    </source>
</evidence>
<keyword evidence="3 5" id="KW-1133">Transmembrane helix</keyword>
<feature type="transmembrane region" description="Helical" evidence="5">
    <location>
        <begin position="141"/>
        <end position="158"/>
    </location>
</feature>
<evidence type="ECO:0000256" key="4">
    <source>
        <dbReference type="ARBA" id="ARBA00023136"/>
    </source>
</evidence>
<organism evidence="6 7">
    <name type="scientific">Durusdinium trenchii</name>
    <dbReference type="NCBI Taxonomy" id="1381693"/>
    <lineage>
        <taxon>Eukaryota</taxon>
        <taxon>Sar</taxon>
        <taxon>Alveolata</taxon>
        <taxon>Dinophyceae</taxon>
        <taxon>Suessiales</taxon>
        <taxon>Symbiodiniaceae</taxon>
        <taxon>Durusdinium</taxon>
    </lineage>
</organism>
<dbReference type="NCBIfam" id="TIGR00803">
    <property type="entry name" value="nst"/>
    <property type="match status" value="1"/>
</dbReference>
<keyword evidence="7" id="KW-1185">Reference proteome</keyword>